<proteinExistence type="predicted"/>
<evidence type="ECO:0000313" key="2">
    <source>
        <dbReference type="EMBL" id="KAK1921371.1"/>
    </source>
</evidence>
<dbReference type="AlphaFoldDB" id="A0AAD9FMU6"/>
<dbReference type="EMBL" id="JAODAN010000011">
    <property type="protein sequence ID" value="KAK1921371.1"/>
    <property type="molecule type" value="Genomic_DNA"/>
</dbReference>
<accession>A0AAD9FMU6</accession>
<feature type="region of interest" description="Disordered" evidence="1">
    <location>
        <begin position="520"/>
        <end position="559"/>
    </location>
</feature>
<dbReference type="Proteomes" id="UP001182556">
    <property type="component" value="Unassembled WGS sequence"/>
</dbReference>
<evidence type="ECO:0000256" key="1">
    <source>
        <dbReference type="SAM" id="MobiDB-lite"/>
    </source>
</evidence>
<protein>
    <submittedName>
        <fullName evidence="2">Uncharacterized protein</fullName>
    </submittedName>
</protein>
<feature type="region of interest" description="Disordered" evidence="1">
    <location>
        <begin position="165"/>
        <end position="186"/>
    </location>
</feature>
<gene>
    <name evidence="2" type="ORF">DB88DRAFT_548498</name>
</gene>
<organism evidence="2 3">
    <name type="scientific">Papiliotrema laurentii</name>
    <name type="common">Cryptococcus laurentii</name>
    <dbReference type="NCBI Taxonomy" id="5418"/>
    <lineage>
        <taxon>Eukaryota</taxon>
        <taxon>Fungi</taxon>
        <taxon>Dikarya</taxon>
        <taxon>Basidiomycota</taxon>
        <taxon>Agaricomycotina</taxon>
        <taxon>Tremellomycetes</taxon>
        <taxon>Tremellales</taxon>
        <taxon>Rhynchogastremaceae</taxon>
        <taxon>Papiliotrema</taxon>
    </lineage>
</organism>
<name>A0AAD9FMU6_PAPLA</name>
<comment type="caution">
    <text evidence="2">The sequence shown here is derived from an EMBL/GenBank/DDBJ whole genome shotgun (WGS) entry which is preliminary data.</text>
</comment>
<keyword evidence="3" id="KW-1185">Reference proteome</keyword>
<evidence type="ECO:0000313" key="3">
    <source>
        <dbReference type="Proteomes" id="UP001182556"/>
    </source>
</evidence>
<reference evidence="2" key="1">
    <citation type="submission" date="2023-02" db="EMBL/GenBank/DDBJ databases">
        <title>Identification and recombinant expression of a fungal hydrolase from Papiliotrema laurentii that hydrolyzes apple cutin and clears colloidal polyester polyurethane.</title>
        <authorList>
            <consortium name="DOE Joint Genome Institute"/>
            <person name="Roman V.A."/>
            <person name="Bojanowski C."/>
            <person name="Crable B.R."/>
            <person name="Wagner D.N."/>
            <person name="Hung C.S."/>
            <person name="Nadeau L.J."/>
            <person name="Schratz L."/>
            <person name="Haridas S."/>
            <person name="Pangilinan J."/>
            <person name="Lipzen A."/>
            <person name="Na H."/>
            <person name="Yan M."/>
            <person name="Ng V."/>
            <person name="Grigoriev I.V."/>
            <person name="Spatafora J.W."/>
            <person name="Barlow D."/>
            <person name="Biffinger J."/>
            <person name="Kelley-Loughnane N."/>
            <person name="Varaljay V.A."/>
            <person name="Crookes-Goodson W.J."/>
        </authorList>
    </citation>
    <scope>NUCLEOTIDE SEQUENCE</scope>
    <source>
        <strain evidence="2">5307AH</strain>
    </source>
</reference>
<sequence length="559" mass="60770">MPVHTAASILSSVDTTHFVLAALGVAGLGWVKQKMGGRTCTWERDWAGKMILIIAPPTPTILSLIDYLLNLPHPPQILYLPPYPSPLPSSLLTILHAIRLSTTNPLAQLHCEPLPRTPLGVRTFMERWGKVSTGMTGEGGRRIDAIVLGSGWGVGEPDFIDDPTDSAPTGFAPTGSASTRGTGDDTGVKAEKRWTVHEYNFHILHSLLPALLRQPPERNIRIISLCSPTISAALPTLLGKQARQDAAQIAGAKGITTLFFNVHFQLICDTLSAANLEKVKEVPVPDPERGMESKMKKREEGVGSNIMNIGVVMPWTRDEVVRGWLDVQASWLRWILWILLYPLLIILTPSPRRSIQSIIFALQAPVRYGPLDTSNNTTVPVDASKTNAGGTSTDTAGLDVRRRKVGRGDVVRNCAVADMPPVLSDPRLAKVTYDSLEKAVEEGVKEDAKREKAFGQGTGEGAKVIFDEIDDFMSCLWCLRRDGGLQRVGCGRCAQRVELVNVLGVACSLLELPKSSIADIYTDPPPRHSEPSADPASIAQGETRADRKPAARNNVHTSI</sequence>